<dbReference type="Gene3D" id="2.60.40.3940">
    <property type="match status" value="1"/>
</dbReference>
<evidence type="ECO:0000313" key="2">
    <source>
        <dbReference type="EMBL" id="PQP06852.1"/>
    </source>
</evidence>
<dbReference type="InterPro" id="IPR051934">
    <property type="entry name" value="Phage_Tail_Fiber_Structural"/>
</dbReference>
<gene>
    <name evidence="2" type="ORF">C5615_38355</name>
</gene>
<evidence type="ECO:0000259" key="1">
    <source>
        <dbReference type="Pfam" id="PF21882"/>
    </source>
</evidence>
<dbReference type="PANTHER" id="PTHR35191">
    <property type="entry name" value="PROPHAGE SIDE TAIL FIBER PROTEIN HOMOLOG STFQ-RELATED"/>
    <property type="match status" value="1"/>
</dbReference>
<proteinExistence type="predicted"/>
<comment type="caution">
    <text evidence="2">The sequence shown here is derived from an EMBL/GenBank/DDBJ whole genome shotgun (WGS) entry which is preliminary data.</text>
</comment>
<reference evidence="2 3" key="1">
    <citation type="submission" date="2018-02" db="EMBL/GenBank/DDBJ databases">
        <title>Draft genome sequencing of Burkholderia cepacia Y14-15.</title>
        <authorList>
            <person name="Zheng B.-X."/>
        </authorList>
    </citation>
    <scope>NUCLEOTIDE SEQUENCE [LARGE SCALE GENOMIC DNA]</scope>
    <source>
        <strain evidence="2 3">Y14-15</strain>
    </source>
</reference>
<dbReference type="InterPro" id="IPR054075">
    <property type="entry name" value="Gp53-like_C"/>
</dbReference>
<dbReference type="PANTHER" id="PTHR35191:SF1">
    <property type="entry name" value="PROPHAGE SIDE TAIL FIBER PROTEIN HOMOLOG STFQ-RELATED"/>
    <property type="match status" value="1"/>
</dbReference>
<name>A0A2S8HXL8_BURCE</name>
<dbReference type="Pfam" id="PF21882">
    <property type="entry name" value="Gp53-like_C"/>
    <property type="match status" value="1"/>
</dbReference>
<accession>A0A2S8HXL8</accession>
<dbReference type="Proteomes" id="UP000238206">
    <property type="component" value="Unassembled WGS sequence"/>
</dbReference>
<dbReference type="EMBL" id="PUIQ01000139">
    <property type="protein sequence ID" value="PQP06852.1"/>
    <property type="molecule type" value="Genomic_DNA"/>
</dbReference>
<dbReference type="AlphaFoldDB" id="A0A2S8HXL8"/>
<feature type="domain" description="Putative tail fiber protein gp53-like C-terminal" evidence="1">
    <location>
        <begin position="273"/>
        <end position="349"/>
    </location>
</feature>
<evidence type="ECO:0000313" key="3">
    <source>
        <dbReference type="Proteomes" id="UP000238206"/>
    </source>
</evidence>
<dbReference type="RefSeq" id="WP_105393984.1">
    <property type="nucleotide sequence ID" value="NZ_PUIQ01000139.1"/>
</dbReference>
<protein>
    <recommendedName>
        <fullName evidence="1">Putative tail fiber protein gp53-like C-terminal domain-containing protein</fullName>
    </recommendedName>
</protein>
<organism evidence="2 3">
    <name type="scientific">Burkholderia cepacia</name>
    <name type="common">Pseudomonas cepacia</name>
    <dbReference type="NCBI Taxonomy" id="292"/>
    <lineage>
        <taxon>Bacteria</taxon>
        <taxon>Pseudomonadati</taxon>
        <taxon>Pseudomonadota</taxon>
        <taxon>Betaproteobacteria</taxon>
        <taxon>Burkholderiales</taxon>
        <taxon>Burkholderiaceae</taxon>
        <taxon>Burkholderia</taxon>
        <taxon>Burkholderia cepacia complex</taxon>
    </lineage>
</organism>
<sequence length="366" mass="37572">MADLVEASKWEAGVYQLETSDPVEGGPDGIDNVQARQLGNRTRYLKDQHEGHVAADNPHPQYATIVQMKAAIDALVASAPGALDTLKELADALGDDPNFATTMTNALALKAALDSPEFTGTPKGPTPPQFDSSTKLANMAAVKAAGYQFSTLFNITVTQALTAAHIGAHIVCTPTAAITLTAPTISSLVARGAGLGAATRIENLSPYPVTITRGGTSDTFNTVGNSLGGVVIQGGDYVDLTMNTTGQWIVSGTGNLQYSVSFGSSLASSGYQRLPSGLIIQWMSGSSDANGNMTVVNPVAFQSAPLGGIANEASPGGWVSNSATVWGFEVGGSTRTTSLARVRNISGTGGPAPVSGVAGRILVWGY</sequence>